<dbReference type="GO" id="GO:0005737">
    <property type="term" value="C:cytoplasm"/>
    <property type="evidence" value="ECO:0007669"/>
    <property type="project" value="UniProtKB-ARBA"/>
</dbReference>
<proteinExistence type="predicted"/>
<reference evidence="2" key="2">
    <citation type="submission" date="2015-06" db="UniProtKB">
        <authorList>
            <consortium name="EnsemblMetazoa"/>
        </authorList>
    </citation>
    <scope>IDENTIFICATION</scope>
</reference>
<dbReference type="EMBL" id="CAQQ02004701">
    <property type="status" value="NOT_ANNOTATED_CDS"/>
    <property type="molecule type" value="Genomic_DNA"/>
</dbReference>
<dbReference type="EMBL" id="CAQQ02004698">
    <property type="status" value="NOT_ANNOTATED_CDS"/>
    <property type="molecule type" value="Genomic_DNA"/>
</dbReference>
<dbReference type="Gene3D" id="2.30.30.140">
    <property type="match status" value="1"/>
</dbReference>
<dbReference type="InterPro" id="IPR050621">
    <property type="entry name" value="Tudor_domain_containing"/>
</dbReference>
<dbReference type="PANTHER" id="PTHR22948">
    <property type="entry name" value="TUDOR DOMAIN CONTAINING PROTEIN"/>
    <property type="match status" value="1"/>
</dbReference>
<evidence type="ECO:0000313" key="2">
    <source>
        <dbReference type="EnsemblMetazoa" id="MESCA002986-PA"/>
    </source>
</evidence>
<name>T1GHS6_MEGSC</name>
<keyword evidence="3" id="KW-1185">Reference proteome</keyword>
<accession>T1GHS6</accession>
<evidence type="ECO:0000313" key="3">
    <source>
        <dbReference type="Proteomes" id="UP000015102"/>
    </source>
</evidence>
<dbReference type="SUPFAM" id="SSF63748">
    <property type="entry name" value="Tudor/PWWP/MBT"/>
    <property type="match status" value="1"/>
</dbReference>
<reference evidence="3" key="1">
    <citation type="submission" date="2013-02" db="EMBL/GenBank/DDBJ databases">
        <authorList>
            <person name="Hughes D."/>
        </authorList>
    </citation>
    <scope>NUCLEOTIDE SEQUENCE</scope>
    <source>
        <strain>Durham</strain>
        <strain evidence="3">NC isolate 2 -- Noor lab</strain>
    </source>
</reference>
<dbReference type="SMART" id="SM00333">
    <property type="entry name" value="TUDOR"/>
    <property type="match status" value="1"/>
</dbReference>
<dbReference type="PROSITE" id="PS50304">
    <property type="entry name" value="TUDOR"/>
    <property type="match status" value="1"/>
</dbReference>
<dbReference type="Pfam" id="PF00567">
    <property type="entry name" value="TUDOR"/>
    <property type="match status" value="1"/>
</dbReference>
<dbReference type="EMBL" id="CAQQ02004699">
    <property type="status" value="NOT_ANNOTATED_CDS"/>
    <property type="molecule type" value="Genomic_DNA"/>
</dbReference>
<dbReference type="HOGENOM" id="CLU_600345_0_0_1"/>
<sequence>MEDDDFVSIDGNNNYFSRNRNDDEEDIYSSANSIFSKCSNVSNISRRHKLLIQMRLEEIEKEEQMKKTSQITKEDLKHIEPQEISEQALEKITQHNILRDSKSATKDKSRIKLIEIAAREIRTNNKILRLAETKEEIKAIQKISKNRKDSAKNLQTISEDFDDNIEKALPLTMDFEFLSMLDMPKNVVKMGEKLPEPIFPANFVIGKCIPIFVSEVNTPFKFWFHIRKDDDELDLLMNTMETYFREIPSERFRMLKSHIVKGQIAAVIYSQSKIYHRGEIIHKYENDIVKVFFVDYGTVDYVSVSDIKYLPKEFSMLPKQAFRGSLSHIKPLKRRWTRESICEFISMVSDILLYGRVESIEEDTNSCHLSLVNTLNEKDVYINKELILRGHALKDSNWNNPKLCSKNKMHWTDVFPSFEMYEKGIYPNYSELGKLLGSNYDFEKQSDNKFIILYLR</sequence>
<dbReference type="PANTHER" id="PTHR22948:SF76">
    <property type="entry name" value="FI20010P1-RELATED"/>
    <property type="match status" value="1"/>
</dbReference>
<dbReference type="Gene3D" id="2.40.50.90">
    <property type="match status" value="1"/>
</dbReference>
<dbReference type="EMBL" id="CAQQ02004700">
    <property type="status" value="NOT_ANNOTATED_CDS"/>
    <property type="molecule type" value="Genomic_DNA"/>
</dbReference>
<dbReference type="Proteomes" id="UP000015102">
    <property type="component" value="Unassembled WGS sequence"/>
</dbReference>
<dbReference type="STRING" id="36166.T1GHS6"/>
<dbReference type="EnsemblMetazoa" id="MESCA002986-RA">
    <property type="protein sequence ID" value="MESCA002986-PA"/>
    <property type="gene ID" value="MESCA002986"/>
</dbReference>
<evidence type="ECO:0000259" key="1">
    <source>
        <dbReference type="PROSITE" id="PS50304"/>
    </source>
</evidence>
<organism evidence="2 3">
    <name type="scientific">Megaselia scalaris</name>
    <name type="common">Humpbacked fly</name>
    <name type="synonym">Phora scalaris</name>
    <dbReference type="NCBI Taxonomy" id="36166"/>
    <lineage>
        <taxon>Eukaryota</taxon>
        <taxon>Metazoa</taxon>
        <taxon>Ecdysozoa</taxon>
        <taxon>Arthropoda</taxon>
        <taxon>Hexapoda</taxon>
        <taxon>Insecta</taxon>
        <taxon>Pterygota</taxon>
        <taxon>Neoptera</taxon>
        <taxon>Endopterygota</taxon>
        <taxon>Diptera</taxon>
        <taxon>Brachycera</taxon>
        <taxon>Muscomorpha</taxon>
        <taxon>Platypezoidea</taxon>
        <taxon>Phoridae</taxon>
        <taxon>Megaseliini</taxon>
        <taxon>Megaselia</taxon>
    </lineage>
</organism>
<dbReference type="AlphaFoldDB" id="T1GHS6"/>
<feature type="domain" description="Tudor" evidence="1">
    <location>
        <begin position="258"/>
        <end position="317"/>
    </location>
</feature>
<dbReference type="InterPro" id="IPR002999">
    <property type="entry name" value="Tudor"/>
</dbReference>
<dbReference type="InterPro" id="IPR035437">
    <property type="entry name" value="SNase_OB-fold_sf"/>
</dbReference>
<protein>
    <recommendedName>
        <fullName evidence="1">Tudor domain-containing protein</fullName>
    </recommendedName>
</protein>